<keyword evidence="4 7" id="KW-0689">Ribosomal protein</keyword>
<evidence type="ECO:0000313" key="10">
    <source>
        <dbReference type="Proteomes" id="UP001589870"/>
    </source>
</evidence>
<dbReference type="GO" id="GO:0005840">
    <property type="term" value="C:ribosome"/>
    <property type="evidence" value="ECO:0007669"/>
    <property type="project" value="UniProtKB-KW"/>
</dbReference>
<keyword evidence="2 7" id="KW-0699">rRNA-binding</keyword>
<keyword evidence="5 7" id="KW-0687">Ribonucleoprotein</keyword>
<comment type="function">
    <text evidence="7">Binds to the 23S rRNA.</text>
</comment>
<evidence type="ECO:0000313" key="9">
    <source>
        <dbReference type="EMBL" id="MFC0864419.1"/>
    </source>
</evidence>
<evidence type="ECO:0000256" key="3">
    <source>
        <dbReference type="ARBA" id="ARBA00022884"/>
    </source>
</evidence>
<evidence type="ECO:0000256" key="5">
    <source>
        <dbReference type="ARBA" id="ARBA00023274"/>
    </source>
</evidence>
<organism evidence="9 10">
    <name type="scientific">Sphaerimonospora cavernae</name>
    <dbReference type="NCBI Taxonomy" id="1740611"/>
    <lineage>
        <taxon>Bacteria</taxon>
        <taxon>Bacillati</taxon>
        <taxon>Actinomycetota</taxon>
        <taxon>Actinomycetes</taxon>
        <taxon>Streptosporangiales</taxon>
        <taxon>Streptosporangiaceae</taxon>
        <taxon>Sphaerimonospora</taxon>
    </lineage>
</organism>
<name>A0ABV6U8I5_9ACTN</name>
<evidence type="ECO:0000256" key="7">
    <source>
        <dbReference type="HAMAP-Rule" id="MF_00503"/>
    </source>
</evidence>
<dbReference type="NCBIfam" id="TIGR00158">
    <property type="entry name" value="L9"/>
    <property type="match status" value="1"/>
</dbReference>
<dbReference type="Gene3D" id="3.10.430.100">
    <property type="entry name" value="Ribosomal protein L9, C-terminal domain"/>
    <property type="match status" value="1"/>
</dbReference>
<dbReference type="Proteomes" id="UP001589870">
    <property type="component" value="Unassembled WGS sequence"/>
</dbReference>
<evidence type="ECO:0000259" key="8">
    <source>
        <dbReference type="PROSITE" id="PS00651"/>
    </source>
</evidence>
<protein>
    <recommendedName>
        <fullName evidence="6 7">Large ribosomal subunit protein bL9</fullName>
    </recommendedName>
</protein>
<evidence type="ECO:0000256" key="2">
    <source>
        <dbReference type="ARBA" id="ARBA00022730"/>
    </source>
</evidence>
<dbReference type="EMBL" id="JBHMQT010000041">
    <property type="protein sequence ID" value="MFC0864419.1"/>
    <property type="molecule type" value="Genomic_DNA"/>
</dbReference>
<comment type="caution">
    <text evidence="9">The sequence shown here is derived from an EMBL/GenBank/DDBJ whole genome shotgun (WGS) entry which is preliminary data.</text>
</comment>
<dbReference type="HAMAP" id="MF_00503">
    <property type="entry name" value="Ribosomal_bL9"/>
    <property type="match status" value="1"/>
</dbReference>
<dbReference type="PROSITE" id="PS00651">
    <property type="entry name" value="RIBOSOMAL_L9"/>
    <property type="match status" value="1"/>
</dbReference>
<proteinExistence type="inferred from homology"/>
<dbReference type="SUPFAM" id="SSF55658">
    <property type="entry name" value="L9 N-domain-like"/>
    <property type="match status" value="1"/>
</dbReference>
<dbReference type="Gene3D" id="3.40.5.10">
    <property type="entry name" value="Ribosomal protein L9, N-terminal domain"/>
    <property type="match status" value="1"/>
</dbReference>
<evidence type="ECO:0000256" key="4">
    <source>
        <dbReference type="ARBA" id="ARBA00022980"/>
    </source>
</evidence>
<feature type="domain" description="Ribosomal protein L9" evidence="8">
    <location>
        <begin position="13"/>
        <end position="40"/>
    </location>
</feature>
<keyword evidence="3 7" id="KW-0694">RNA-binding</keyword>
<dbReference type="InterPro" id="IPR020594">
    <property type="entry name" value="Ribosomal_bL9_bac/chp"/>
</dbReference>
<dbReference type="InterPro" id="IPR036791">
    <property type="entry name" value="Ribosomal_bL9_C_sf"/>
</dbReference>
<dbReference type="InterPro" id="IPR000244">
    <property type="entry name" value="Ribosomal_bL9"/>
</dbReference>
<accession>A0ABV6U8I5</accession>
<dbReference type="InterPro" id="IPR009027">
    <property type="entry name" value="Ribosomal_bL9/RNase_H1_N"/>
</dbReference>
<dbReference type="InterPro" id="IPR036935">
    <property type="entry name" value="Ribosomal_bL9_N_sf"/>
</dbReference>
<evidence type="ECO:0000256" key="6">
    <source>
        <dbReference type="ARBA" id="ARBA00035292"/>
    </source>
</evidence>
<keyword evidence="10" id="KW-1185">Reference proteome</keyword>
<dbReference type="InterPro" id="IPR020069">
    <property type="entry name" value="Ribosomal_bL9_C"/>
</dbReference>
<dbReference type="Pfam" id="PF01281">
    <property type="entry name" value="Ribosomal_L9_N"/>
    <property type="match status" value="1"/>
</dbReference>
<sequence>MKLILTTEVSGLGAPGDVVEVKDGYGRNYLVPRGFAIRWTRGAESQIASIKKARAAREIRDLGSAQEVAGRLGGLKVKLATRAGEAGRLFGSITTGDIAEAVKSAGGPQLDRRRIVIDNAIKSVGTHRVSVRLHPEVVANLDVEVVAG</sequence>
<gene>
    <name evidence="7 9" type="primary">rplI</name>
    <name evidence="9" type="ORF">ACFHYQ_19185</name>
</gene>
<comment type="similarity">
    <text evidence="1 7">Belongs to the bacterial ribosomal protein bL9 family.</text>
</comment>
<dbReference type="PANTHER" id="PTHR21368">
    <property type="entry name" value="50S RIBOSOMAL PROTEIN L9"/>
    <property type="match status" value="1"/>
</dbReference>
<evidence type="ECO:0000256" key="1">
    <source>
        <dbReference type="ARBA" id="ARBA00010605"/>
    </source>
</evidence>
<dbReference type="Pfam" id="PF03948">
    <property type="entry name" value="Ribosomal_L9_C"/>
    <property type="match status" value="1"/>
</dbReference>
<dbReference type="RefSeq" id="WP_394302534.1">
    <property type="nucleotide sequence ID" value="NZ_JBHMQT010000041.1"/>
</dbReference>
<dbReference type="SUPFAM" id="SSF55653">
    <property type="entry name" value="Ribosomal protein L9 C-domain"/>
    <property type="match status" value="1"/>
</dbReference>
<reference evidence="9 10" key="1">
    <citation type="submission" date="2024-09" db="EMBL/GenBank/DDBJ databases">
        <authorList>
            <person name="Sun Q."/>
            <person name="Mori K."/>
        </authorList>
    </citation>
    <scope>NUCLEOTIDE SEQUENCE [LARGE SCALE GENOMIC DNA]</scope>
    <source>
        <strain evidence="9 10">TBRC 1851</strain>
    </source>
</reference>
<dbReference type="InterPro" id="IPR020070">
    <property type="entry name" value="Ribosomal_bL9_N"/>
</dbReference>